<comment type="caution">
    <text evidence="1">The sequence shown here is derived from an EMBL/GenBank/DDBJ whole genome shotgun (WGS) entry which is preliminary data.</text>
</comment>
<sequence length="167" mass="18824">MLSFDNLCLAGFIEGTSDFVVFQALKEFPKGLDIVFKCVGGDMFDLCINALAIRGRLIVIGMISQLQYQGKHGWMPFNYPGLVEKLLAKSQTVAGFVLFQYSHFWKQHLIRLFHLYSSRKLKVEVDPKKILGLDTVTDAVEHLHSGKSTGKVVVCMDPSFEHQMAKL</sequence>
<reference evidence="1" key="1">
    <citation type="submission" date="2019-09" db="EMBL/GenBank/DDBJ databases">
        <title>Draft genome information of white flower Hibiscus syriacus.</title>
        <authorList>
            <person name="Kim Y.-M."/>
        </authorList>
    </citation>
    <scope>NUCLEOTIDE SEQUENCE [LARGE SCALE GENOMIC DNA]</scope>
    <source>
        <strain evidence="1">YM2019G1</strain>
    </source>
</reference>
<dbReference type="GO" id="GO:0016491">
    <property type="term" value="F:oxidoreductase activity"/>
    <property type="evidence" value="ECO:0007669"/>
    <property type="project" value="TreeGrafter"/>
</dbReference>
<name>A0A6A2XIM0_HIBSY</name>
<dbReference type="Proteomes" id="UP000436088">
    <property type="component" value="Unassembled WGS sequence"/>
</dbReference>
<dbReference type="AlphaFoldDB" id="A0A6A2XIM0"/>
<dbReference type="Gene3D" id="3.40.50.720">
    <property type="entry name" value="NAD(P)-binding Rossmann-like Domain"/>
    <property type="match status" value="1"/>
</dbReference>
<dbReference type="InterPro" id="IPR051397">
    <property type="entry name" value="Zn-ADH-like_protein"/>
</dbReference>
<dbReference type="InterPro" id="IPR036291">
    <property type="entry name" value="NAD(P)-bd_dom_sf"/>
</dbReference>
<dbReference type="Gene3D" id="3.90.180.10">
    <property type="entry name" value="Medium-chain alcohol dehydrogenases, catalytic domain"/>
    <property type="match status" value="1"/>
</dbReference>
<evidence type="ECO:0000313" key="1">
    <source>
        <dbReference type="EMBL" id="KAE8669680.1"/>
    </source>
</evidence>
<dbReference type="PANTHER" id="PTHR43677:SF3">
    <property type="entry name" value="PROSTAGLANDIN REDUCTASE 3"/>
    <property type="match status" value="1"/>
</dbReference>
<dbReference type="Pfam" id="PF13602">
    <property type="entry name" value="ADH_zinc_N_2"/>
    <property type="match status" value="1"/>
</dbReference>
<dbReference type="SUPFAM" id="SSF51735">
    <property type="entry name" value="NAD(P)-binding Rossmann-fold domains"/>
    <property type="match status" value="1"/>
</dbReference>
<accession>A0A6A2XIM0</accession>
<dbReference type="GO" id="GO:0005739">
    <property type="term" value="C:mitochondrion"/>
    <property type="evidence" value="ECO:0007669"/>
    <property type="project" value="TreeGrafter"/>
</dbReference>
<protein>
    <recommendedName>
        <fullName evidence="3">Alcohol dehydrogenase-like C-terminal domain-containing protein</fullName>
    </recommendedName>
</protein>
<gene>
    <name evidence="1" type="ORF">F3Y22_tig00112225pilonHSYRG00028</name>
</gene>
<dbReference type="EMBL" id="VEPZ02001522">
    <property type="protein sequence ID" value="KAE8669680.1"/>
    <property type="molecule type" value="Genomic_DNA"/>
</dbReference>
<dbReference type="PANTHER" id="PTHR43677">
    <property type="entry name" value="SHORT-CHAIN DEHYDROGENASE/REDUCTASE"/>
    <property type="match status" value="1"/>
</dbReference>
<evidence type="ECO:0008006" key="3">
    <source>
        <dbReference type="Google" id="ProtNLM"/>
    </source>
</evidence>
<organism evidence="1 2">
    <name type="scientific">Hibiscus syriacus</name>
    <name type="common">Rose of Sharon</name>
    <dbReference type="NCBI Taxonomy" id="106335"/>
    <lineage>
        <taxon>Eukaryota</taxon>
        <taxon>Viridiplantae</taxon>
        <taxon>Streptophyta</taxon>
        <taxon>Embryophyta</taxon>
        <taxon>Tracheophyta</taxon>
        <taxon>Spermatophyta</taxon>
        <taxon>Magnoliopsida</taxon>
        <taxon>eudicotyledons</taxon>
        <taxon>Gunneridae</taxon>
        <taxon>Pentapetalae</taxon>
        <taxon>rosids</taxon>
        <taxon>malvids</taxon>
        <taxon>Malvales</taxon>
        <taxon>Malvaceae</taxon>
        <taxon>Malvoideae</taxon>
        <taxon>Hibiscus</taxon>
    </lineage>
</organism>
<proteinExistence type="predicted"/>
<evidence type="ECO:0000313" key="2">
    <source>
        <dbReference type="Proteomes" id="UP000436088"/>
    </source>
</evidence>
<keyword evidence="2" id="KW-1185">Reference proteome</keyword>